<dbReference type="PANTHER" id="PTHR46680:SF3">
    <property type="entry name" value="NF-KAPPA-B INHIBITOR CACTUS"/>
    <property type="match status" value="1"/>
</dbReference>
<dbReference type="GO" id="GO:0051059">
    <property type="term" value="F:NF-kappaB binding"/>
    <property type="evidence" value="ECO:0007669"/>
    <property type="project" value="TreeGrafter"/>
</dbReference>
<name>A0A914DLQ0_9BILA</name>
<dbReference type="AlphaFoldDB" id="A0A914DLQ0"/>
<dbReference type="InterPro" id="IPR002110">
    <property type="entry name" value="Ankyrin_rpt"/>
</dbReference>
<keyword evidence="1" id="KW-0677">Repeat</keyword>
<evidence type="ECO:0000313" key="6">
    <source>
        <dbReference type="WBParaSite" id="ACRNAN_scaffold290.g8007.t1"/>
    </source>
</evidence>
<feature type="compositionally biased region" description="Basic and acidic residues" evidence="4">
    <location>
        <begin position="139"/>
        <end position="152"/>
    </location>
</feature>
<dbReference type="GO" id="GO:0005829">
    <property type="term" value="C:cytosol"/>
    <property type="evidence" value="ECO:0007669"/>
    <property type="project" value="TreeGrafter"/>
</dbReference>
<dbReference type="InterPro" id="IPR036770">
    <property type="entry name" value="Ankyrin_rpt-contain_sf"/>
</dbReference>
<feature type="repeat" description="ANK" evidence="3">
    <location>
        <begin position="221"/>
        <end position="253"/>
    </location>
</feature>
<dbReference type="SMART" id="SM00248">
    <property type="entry name" value="ANK"/>
    <property type="match status" value="3"/>
</dbReference>
<evidence type="ECO:0000256" key="3">
    <source>
        <dbReference type="PROSITE-ProRule" id="PRU00023"/>
    </source>
</evidence>
<dbReference type="PROSITE" id="PS50088">
    <property type="entry name" value="ANK_REPEAT"/>
    <property type="match status" value="2"/>
</dbReference>
<dbReference type="Gene3D" id="1.25.40.20">
    <property type="entry name" value="Ankyrin repeat-containing domain"/>
    <property type="match status" value="1"/>
</dbReference>
<dbReference type="WBParaSite" id="ACRNAN_scaffold290.g8007.t1">
    <property type="protein sequence ID" value="ACRNAN_scaffold290.g8007.t1"/>
    <property type="gene ID" value="ACRNAN_scaffold290.g8007"/>
</dbReference>
<feature type="repeat" description="ANK" evidence="3">
    <location>
        <begin position="254"/>
        <end position="286"/>
    </location>
</feature>
<dbReference type="InterPro" id="IPR051070">
    <property type="entry name" value="NF-kappa-B_inhibitor"/>
</dbReference>
<protein>
    <submittedName>
        <fullName evidence="6">Uncharacterized protein</fullName>
    </submittedName>
</protein>
<feature type="compositionally biased region" description="Polar residues" evidence="4">
    <location>
        <begin position="10"/>
        <end position="24"/>
    </location>
</feature>
<evidence type="ECO:0000256" key="4">
    <source>
        <dbReference type="SAM" id="MobiDB-lite"/>
    </source>
</evidence>
<feature type="region of interest" description="Disordered" evidence="4">
    <location>
        <begin position="139"/>
        <end position="179"/>
    </location>
</feature>
<reference evidence="6" key="1">
    <citation type="submission" date="2022-11" db="UniProtKB">
        <authorList>
            <consortium name="WormBaseParasite"/>
        </authorList>
    </citation>
    <scope>IDENTIFICATION</scope>
</reference>
<feature type="region of interest" description="Disordered" evidence="4">
    <location>
        <begin position="1"/>
        <end position="32"/>
    </location>
</feature>
<keyword evidence="2 3" id="KW-0040">ANK repeat</keyword>
<accession>A0A914DLQ0</accession>
<dbReference type="Pfam" id="PF13637">
    <property type="entry name" value="Ank_4"/>
    <property type="match status" value="1"/>
</dbReference>
<sequence>MNFDKEKFPSGSSLNFNSKESIPSSRGRRSSADGLRETIFQAIFEKKLETDIGIEFAAPIHDPLNAEFATPATQAEDIVCTSTTIPPFEDSEVSRSQRRKKLRRSVSFDQALTIYPITPTSDNSFMSNKHGKVVKIENGDKEEEPKVRKGEENCSNPVSECPSESELTSEVTSISSKEPEPIPLSTYTQLLVACAKADIEKVNDIIEKHPSAVKYAYPTCYRYTPLHIAVKSGSVKLVHFLLKKGADLNAKSALWYTPLHMAAMANKVEVVDYLINKGADQEARDASGLTFMGHLSIEGKDKLNLTKYKKLNRIPSETSINSSIFSDSSFLSTTSKDQQFGSIRIGSIRKGIKGIMNMSASLAGYSRKKNTSLENLNCDFSSYSSNNKL</sequence>
<evidence type="ECO:0000256" key="1">
    <source>
        <dbReference type="ARBA" id="ARBA00022737"/>
    </source>
</evidence>
<evidence type="ECO:0000313" key="5">
    <source>
        <dbReference type="Proteomes" id="UP000887540"/>
    </source>
</evidence>
<proteinExistence type="predicted"/>
<dbReference type="SUPFAM" id="SSF48403">
    <property type="entry name" value="Ankyrin repeat"/>
    <property type="match status" value="1"/>
</dbReference>
<dbReference type="Proteomes" id="UP000887540">
    <property type="component" value="Unplaced"/>
</dbReference>
<dbReference type="GO" id="GO:0071356">
    <property type="term" value="P:cellular response to tumor necrosis factor"/>
    <property type="evidence" value="ECO:0007669"/>
    <property type="project" value="TreeGrafter"/>
</dbReference>
<feature type="compositionally biased region" description="Polar residues" evidence="4">
    <location>
        <begin position="165"/>
        <end position="176"/>
    </location>
</feature>
<dbReference type="PROSITE" id="PS50297">
    <property type="entry name" value="ANK_REP_REGION"/>
    <property type="match status" value="2"/>
</dbReference>
<organism evidence="5 6">
    <name type="scientific">Acrobeloides nanus</name>
    <dbReference type="NCBI Taxonomy" id="290746"/>
    <lineage>
        <taxon>Eukaryota</taxon>
        <taxon>Metazoa</taxon>
        <taxon>Ecdysozoa</taxon>
        <taxon>Nematoda</taxon>
        <taxon>Chromadorea</taxon>
        <taxon>Rhabditida</taxon>
        <taxon>Tylenchina</taxon>
        <taxon>Cephalobomorpha</taxon>
        <taxon>Cephaloboidea</taxon>
        <taxon>Cephalobidae</taxon>
        <taxon>Acrobeloides</taxon>
    </lineage>
</organism>
<evidence type="ECO:0000256" key="2">
    <source>
        <dbReference type="ARBA" id="ARBA00023043"/>
    </source>
</evidence>
<keyword evidence="5" id="KW-1185">Reference proteome</keyword>
<dbReference type="PANTHER" id="PTHR46680">
    <property type="entry name" value="NF-KAPPA-B INHIBITOR ALPHA"/>
    <property type="match status" value="1"/>
</dbReference>